<dbReference type="AlphaFoldDB" id="X1E950"/>
<feature type="non-terminal residue" evidence="1">
    <location>
        <position position="236"/>
    </location>
</feature>
<dbReference type="EMBL" id="BART01033042">
    <property type="protein sequence ID" value="GAH16900.1"/>
    <property type="molecule type" value="Genomic_DNA"/>
</dbReference>
<protein>
    <submittedName>
        <fullName evidence="1">Uncharacterized protein</fullName>
    </submittedName>
</protein>
<feature type="non-terminal residue" evidence="1">
    <location>
        <position position="1"/>
    </location>
</feature>
<gene>
    <name evidence="1" type="ORF">S01H4_56920</name>
</gene>
<sequence length="236" mass="25516">EQEVGGKGGGSQSQSVVTGYKYYLSWAIGICLGPIDTLYTIYRNDEVVWDGAINLADATNGKYSVYIAAMEVTIEFFFGTNDQVPLTALCRNLAAGNMGGGAGSSVGSGACDNDANLNVPYRNLCWAYIPDAYIGDYNRPPTLKFVVKKRPTITNKDAVEIDNKDIGPFDYNPAHALWYVQEVMAGLPKSFLDGVSFAAVAAALKCEKRGLSICFDKHQPALTYAEAINAHVDMID</sequence>
<name>X1E950_9ZZZZ</name>
<reference evidence="1" key="1">
    <citation type="journal article" date="2014" name="Front. Microbiol.">
        <title>High frequency of phylogenetically diverse reductive dehalogenase-homologous genes in deep subseafloor sedimentary metagenomes.</title>
        <authorList>
            <person name="Kawai M."/>
            <person name="Futagami T."/>
            <person name="Toyoda A."/>
            <person name="Takaki Y."/>
            <person name="Nishi S."/>
            <person name="Hori S."/>
            <person name="Arai W."/>
            <person name="Tsubouchi T."/>
            <person name="Morono Y."/>
            <person name="Uchiyama I."/>
            <person name="Ito T."/>
            <person name="Fujiyama A."/>
            <person name="Inagaki F."/>
            <person name="Takami H."/>
        </authorList>
    </citation>
    <scope>NUCLEOTIDE SEQUENCE</scope>
    <source>
        <strain evidence="1">Expedition CK06-06</strain>
    </source>
</reference>
<organism evidence="1">
    <name type="scientific">marine sediment metagenome</name>
    <dbReference type="NCBI Taxonomy" id="412755"/>
    <lineage>
        <taxon>unclassified sequences</taxon>
        <taxon>metagenomes</taxon>
        <taxon>ecological metagenomes</taxon>
    </lineage>
</organism>
<proteinExistence type="predicted"/>
<accession>X1E950</accession>
<comment type="caution">
    <text evidence="1">The sequence shown here is derived from an EMBL/GenBank/DDBJ whole genome shotgun (WGS) entry which is preliminary data.</text>
</comment>
<evidence type="ECO:0000313" key="1">
    <source>
        <dbReference type="EMBL" id="GAH16900.1"/>
    </source>
</evidence>